<evidence type="ECO:0000313" key="7">
    <source>
        <dbReference type="EMBL" id="SIS73137.1"/>
    </source>
</evidence>
<dbReference type="SUPFAM" id="SSF48179">
    <property type="entry name" value="6-phosphogluconate dehydrogenase C-terminal domain-like"/>
    <property type="match status" value="1"/>
</dbReference>
<evidence type="ECO:0000256" key="4">
    <source>
        <dbReference type="PIRSR" id="PIRSR000193-1"/>
    </source>
</evidence>
<comment type="similarity">
    <text evidence="1">Belongs to the pyrroline-5-carboxylate reductase family.</text>
</comment>
<reference evidence="8" key="1">
    <citation type="submission" date="2017-01" db="EMBL/GenBank/DDBJ databases">
        <authorList>
            <person name="Varghese N."/>
            <person name="Submissions S."/>
        </authorList>
    </citation>
    <scope>NUCLEOTIDE SEQUENCE [LARGE SCALE GENOMIC DNA]</scope>
    <source>
        <strain evidence="8">DSM 22306</strain>
    </source>
</reference>
<feature type="binding site" evidence="4">
    <location>
        <begin position="7"/>
        <end position="12"/>
    </location>
    <ligand>
        <name>NADP(+)</name>
        <dbReference type="ChEBI" id="CHEBI:58349"/>
    </ligand>
</feature>
<sequence>MTDLGILGVGHLAGYCVRGLRNSDDQRSILLSPRGEAMARHLAAECYCNIADSNQQVVDQCDIILLAVRPMHLDDLLQTINFRPGQTVISVIAGISLEQLRQYPALQQTELVRALPSTSAEVNAGPIPLFPSNPLAEELFASLGQVVTLTSEALFDTALAHACLHGWSYFLIQALIDWSTKQGMDPTTARQMVVHSISSSITFAEANPTLSYKEIGDAIATEGTFTRKGIEQIKSDNGIQSWIDAMESMK</sequence>
<dbReference type="InterPro" id="IPR029036">
    <property type="entry name" value="P5CR_dimer"/>
</dbReference>
<feature type="binding site" evidence="4">
    <location>
        <begin position="67"/>
        <end position="70"/>
    </location>
    <ligand>
        <name>NADP(+)</name>
        <dbReference type="ChEBI" id="CHEBI:58349"/>
    </ligand>
</feature>
<dbReference type="OrthoDB" id="8418678at2"/>
<dbReference type="PIRSF" id="PIRSF000193">
    <property type="entry name" value="Pyrrol-5-carb_rd"/>
    <property type="match status" value="1"/>
</dbReference>
<gene>
    <name evidence="7" type="ORF">SAMN05421760_10426</name>
</gene>
<dbReference type="GO" id="GO:0055129">
    <property type="term" value="P:L-proline biosynthetic process"/>
    <property type="evidence" value="ECO:0007669"/>
    <property type="project" value="TreeGrafter"/>
</dbReference>
<dbReference type="PANTHER" id="PTHR11645">
    <property type="entry name" value="PYRROLINE-5-CARBOXYLATE REDUCTASE"/>
    <property type="match status" value="1"/>
</dbReference>
<keyword evidence="2 4" id="KW-0521">NADP</keyword>
<evidence type="ECO:0000259" key="5">
    <source>
        <dbReference type="Pfam" id="PF03807"/>
    </source>
</evidence>
<dbReference type="Gene3D" id="3.40.50.720">
    <property type="entry name" value="NAD(P)-binding Rossmann-like Domain"/>
    <property type="match status" value="1"/>
</dbReference>
<dbReference type="PANTHER" id="PTHR11645:SF0">
    <property type="entry name" value="PYRROLINE-5-CARBOXYLATE REDUCTASE 3"/>
    <property type="match status" value="1"/>
</dbReference>
<dbReference type="InterPro" id="IPR028939">
    <property type="entry name" value="P5C_Rdtase_cat_N"/>
</dbReference>
<dbReference type="Pfam" id="PF14748">
    <property type="entry name" value="P5CR_dimer"/>
    <property type="match status" value="1"/>
</dbReference>
<protein>
    <submittedName>
        <fullName evidence="7">Pyrroline-5-carboxylate reductase</fullName>
    </submittedName>
</protein>
<dbReference type="Gene3D" id="1.10.3730.10">
    <property type="entry name" value="ProC C-terminal domain-like"/>
    <property type="match status" value="1"/>
</dbReference>
<dbReference type="InterPro" id="IPR036291">
    <property type="entry name" value="NAD(P)-bd_dom_sf"/>
</dbReference>
<dbReference type="InterPro" id="IPR008927">
    <property type="entry name" value="6-PGluconate_DH-like_C_sf"/>
</dbReference>
<dbReference type="EMBL" id="FTOE01000004">
    <property type="protein sequence ID" value="SIS73137.1"/>
    <property type="molecule type" value="Genomic_DNA"/>
</dbReference>
<dbReference type="AlphaFoldDB" id="A0A1N7LH48"/>
<dbReference type="Pfam" id="PF03807">
    <property type="entry name" value="F420_oxidored"/>
    <property type="match status" value="1"/>
</dbReference>
<keyword evidence="3" id="KW-0560">Oxidoreductase</keyword>
<accession>A0A1N7LH48</accession>
<evidence type="ECO:0000256" key="1">
    <source>
        <dbReference type="ARBA" id="ARBA00005525"/>
    </source>
</evidence>
<evidence type="ECO:0000256" key="2">
    <source>
        <dbReference type="ARBA" id="ARBA00022857"/>
    </source>
</evidence>
<dbReference type="GO" id="GO:0004735">
    <property type="term" value="F:pyrroline-5-carboxylate reductase activity"/>
    <property type="evidence" value="ECO:0007669"/>
    <property type="project" value="InterPro"/>
</dbReference>
<evidence type="ECO:0000256" key="3">
    <source>
        <dbReference type="ARBA" id="ARBA00023002"/>
    </source>
</evidence>
<keyword evidence="8" id="KW-1185">Reference proteome</keyword>
<dbReference type="InterPro" id="IPR000304">
    <property type="entry name" value="Pyrroline-COOH_reductase"/>
</dbReference>
<organism evidence="7 8">
    <name type="scientific">Neptunomonas antarctica</name>
    <dbReference type="NCBI Taxonomy" id="619304"/>
    <lineage>
        <taxon>Bacteria</taxon>
        <taxon>Pseudomonadati</taxon>
        <taxon>Pseudomonadota</taxon>
        <taxon>Gammaproteobacteria</taxon>
        <taxon>Oceanospirillales</taxon>
        <taxon>Oceanospirillaceae</taxon>
        <taxon>Neptunomonas</taxon>
    </lineage>
</organism>
<dbReference type="SUPFAM" id="SSF51735">
    <property type="entry name" value="NAD(P)-binding Rossmann-fold domains"/>
    <property type="match status" value="1"/>
</dbReference>
<proteinExistence type="inferred from homology"/>
<feature type="domain" description="Pyrroline-5-carboxylate reductase dimerisation" evidence="6">
    <location>
        <begin position="158"/>
        <end position="247"/>
    </location>
</feature>
<dbReference type="STRING" id="619304.SAMN05421760_10426"/>
<name>A0A1N7LH48_9GAMM</name>
<dbReference type="RefSeq" id="WP_054341648.1">
    <property type="nucleotide sequence ID" value="NZ_FTOE01000004.1"/>
</dbReference>
<feature type="binding site" evidence="4">
    <location>
        <position position="54"/>
    </location>
    <ligand>
        <name>NADPH</name>
        <dbReference type="ChEBI" id="CHEBI:57783"/>
    </ligand>
</feature>
<evidence type="ECO:0000313" key="8">
    <source>
        <dbReference type="Proteomes" id="UP000185999"/>
    </source>
</evidence>
<feature type="domain" description="Pyrroline-5-carboxylate reductase catalytic N-terminal" evidence="5">
    <location>
        <begin position="4"/>
        <end position="94"/>
    </location>
</feature>
<evidence type="ECO:0000259" key="6">
    <source>
        <dbReference type="Pfam" id="PF14748"/>
    </source>
</evidence>
<dbReference type="Proteomes" id="UP000185999">
    <property type="component" value="Unassembled WGS sequence"/>
</dbReference>